<protein>
    <submittedName>
        <fullName evidence="1">Uncharacterized protein</fullName>
    </submittedName>
</protein>
<comment type="caution">
    <text evidence="1">The sequence shown here is derived from an EMBL/GenBank/DDBJ whole genome shotgun (WGS) entry which is preliminary data.</text>
</comment>
<organism evidence="1">
    <name type="scientific">Marmota monax</name>
    <name type="common">Woodchuck</name>
    <dbReference type="NCBI Taxonomy" id="9995"/>
    <lineage>
        <taxon>Eukaryota</taxon>
        <taxon>Metazoa</taxon>
        <taxon>Chordata</taxon>
        <taxon>Craniata</taxon>
        <taxon>Vertebrata</taxon>
        <taxon>Euteleostomi</taxon>
        <taxon>Mammalia</taxon>
        <taxon>Eutheria</taxon>
        <taxon>Euarchontoglires</taxon>
        <taxon>Glires</taxon>
        <taxon>Rodentia</taxon>
        <taxon>Sciuromorpha</taxon>
        <taxon>Sciuridae</taxon>
        <taxon>Xerinae</taxon>
        <taxon>Marmotini</taxon>
        <taxon>Marmota</taxon>
    </lineage>
</organism>
<feature type="non-terminal residue" evidence="1">
    <location>
        <position position="105"/>
    </location>
</feature>
<evidence type="ECO:0000313" key="1">
    <source>
        <dbReference type="EMBL" id="VTJ57654.1"/>
    </source>
</evidence>
<feature type="non-terminal residue" evidence="1">
    <location>
        <position position="1"/>
    </location>
</feature>
<accession>A0A5E4AK20</accession>
<dbReference type="EMBL" id="CABDUW010000084">
    <property type="protein sequence ID" value="VTJ57654.1"/>
    <property type="molecule type" value="Genomic_DNA"/>
</dbReference>
<sequence>VKVKDLMKNITQLTKDLRSSIHISDETIHSILEANISHSKILSSALAMALSGKCDQEILHLLLTFPEDETSLFAMKELCGLPGSKAYPLIVVMSQNLNLRTFINK</sequence>
<proteinExistence type="predicted"/>
<name>A0A5E4AK20_MARMO</name>
<dbReference type="AlphaFoldDB" id="A0A5E4AK20"/>
<reference evidence="1" key="1">
    <citation type="submission" date="2019-04" db="EMBL/GenBank/DDBJ databases">
        <authorList>
            <person name="Alioto T."/>
            <person name="Alioto T."/>
        </authorList>
    </citation>
    <scope>NUCLEOTIDE SEQUENCE [LARGE SCALE GENOMIC DNA]</scope>
</reference>
<gene>
    <name evidence="1" type="ORF">MONAX_5E021111</name>
</gene>